<feature type="transmembrane region" description="Helical" evidence="6">
    <location>
        <begin position="243"/>
        <end position="265"/>
    </location>
</feature>
<dbReference type="Gene3D" id="1.20.1250.20">
    <property type="entry name" value="MFS general substrate transporter like domains"/>
    <property type="match status" value="2"/>
</dbReference>
<accession>A0A4S4KWN2</accession>
<evidence type="ECO:0000256" key="4">
    <source>
        <dbReference type="ARBA" id="ARBA00022989"/>
    </source>
</evidence>
<feature type="transmembrane region" description="Helical" evidence="6">
    <location>
        <begin position="96"/>
        <end position="117"/>
    </location>
</feature>
<evidence type="ECO:0000256" key="2">
    <source>
        <dbReference type="ARBA" id="ARBA00022448"/>
    </source>
</evidence>
<organism evidence="7 8">
    <name type="scientific">Phellinidium pouzarii</name>
    <dbReference type="NCBI Taxonomy" id="167371"/>
    <lineage>
        <taxon>Eukaryota</taxon>
        <taxon>Fungi</taxon>
        <taxon>Dikarya</taxon>
        <taxon>Basidiomycota</taxon>
        <taxon>Agaricomycotina</taxon>
        <taxon>Agaricomycetes</taxon>
        <taxon>Hymenochaetales</taxon>
        <taxon>Hymenochaetaceae</taxon>
        <taxon>Phellinidium</taxon>
    </lineage>
</organism>
<gene>
    <name evidence="7" type="ORF">EW145_g6492</name>
</gene>
<sequence>MTALNFIQPFKLKDGTTATHAATTLALYPLNDPLNDDDNIHALRKNNKDDSLGDSIYPIKDNATADASENALVPMLIAFHANDPDNPNNWPSQKKIGVIAILCSLSFCSVFGSSSYAPGETQIQKTYGVNASVASLGLTVYVLGFAFGPLGVRTQLSNLHFLLTRNSPTPPLPHRPSGPMSEMYGRRLPYLVSWPLLIGLILSHSAFEHTAVIAPSAWVDNLAVIMVIISLLNKLLWVVRVHWFFVIALWPLVFFIPETHGLTILARRAKKLRDSGTTNAYAAHELHTLSRKEFLWGHIGRPITMLFMEPIIIGVAIWVSLAYSIVYFFFEAYPVVFVEQNHADPLTLSLTFLSFQNHISFQLGGLPFLGIMVGMFLCLLTMGIATQYTRRITIPFIDPPGVGTPVDAPEAGLKVALLDCILLPISMFWFAWTSRGNVHWISPALAGVLFGFAMLGITYRMYASSATASNTLARSISASAFPILAHPIINNLGTAWGVSIFGFLSLGLIPIPLVFIRYGPALRAKSFYAREAARVMEGMQHKPEDEVILLIQKEDYK</sequence>
<reference evidence="7 8" key="1">
    <citation type="submission" date="2019-02" db="EMBL/GenBank/DDBJ databases">
        <title>Genome sequencing of the rare red list fungi Phellinidium pouzarii.</title>
        <authorList>
            <person name="Buettner E."/>
            <person name="Kellner H."/>
        </authorList>
    </citation>
    <scope>NUCLEOTIDE SEQUENCE [LARGE SCALE GENOMIC DNA]</scope>
    <source>
        <strain evidence="7 8">DSM 108285</strain>
    </source>
</reference>
<name>A0A4S4KWN2_9AGAM</name>
<dbReference type="SUPFAM" id="SSF103473">
    <property type="entry name" value="MFS general substrate transporter"/>
    <property type="match status" value="2"/>
</dbReference>
<evidence type="ECO:0000313" key="7">
    <source>
        <dbReference type="EMBL" id="THH03145.1"/>
    </source>
</evidence>
<proteinExistence type="predicted"/>
<feature type="transmembrane region" description="Helical" evidence="6">
    <location>
        <begin position="359"/>
        <end position="382"/>
    </location>
</feature>
<dbReference type="AlphaFoldDB" id="A0A4S4KWN2"/>
<dbReference type="OrthoDB" id="9986881at2759"/>
<evidence type="ECO:0000256" key="6">
    <source>
        <dbReference type="SAM" id="Phobius"/>
    </source>
</evidence>
<keyword evidence="8" id="KW-1185">Reference proteome</keyword>
<keyword evidence="5 6" id="KW-0472">Membrane</keyword>
<feature type="transmembrane region" description="Helical" evidence="6">
    <location>
        <begin position="438"/>
        <end position="459"/>
    </location>
</feature>
<evidence type="ECO:0000256" key="1">
    <source>
        <dbReference type="ARBA" id="ARBA00004141"/>
    </source>
</evidence>
<feature type="transmembrane region" description="Helical" evidence="6">
    <location>
        <begin position="129"/>
        <end position="152"/>
    </location>
</feature>
<dbReference type="InterPro" id="IPR036259">
    <property type="entry name" value="MFS_trans_sf"/>
</dbReference>
<feature type="transmembrane region" description="Helical" evidence="6">
    <location>
        <begin position="415"/>
        <end position="432"/>
    </location>
</feature>
<evidence type="ECO:0000256" key="5">
    <source>
        <dbReference type="ARBA" id="ARBA00023136"/>
    </source>
</evidence>
<feature type="transmembrane region" description="Helical" evidence="6">
    <location>
        <begin position="495"/>
        <end position="516"/>
    </location>
</feature>
<comment type="caution">
    <text evidence="7">The sequence shown here is derived from an EMBL/GenBank/DDBJ whole genome shotgun (WGS) entry which is preliminary data.</text>
</comment>
<dbReference type="Proteomes" id="UP000308199">
    <property type="component" value="Unassembled WGS sequence"/>
</dbReference>
<evidence type="ECO:0000256" key="3">
    <source>
        <dbReference type="ARBA" id="ARBA00022692"/>
    </source>
</evidence>
<feature type="transmembrane region" description="Helical" evidence="6">
    <location>
        <begin position="219"/>
        <end position="237"/>
    </location>
</feature>
<dbReference type="EMBL" id="SGPK01000494">
    <property type="protein sequence ID" value="THH03145.1"/>
    <property type="molecule type" value="Genomic_DNA"/>
</dbReference>
<dbReference type="GO" id="GO:0022857">
    <property type="term" value="F:transmembrane transporter activity"/>
    <property type="evidence" value="ECO:0007669"/>
    <property type="project" value="TreeGrafter"/>
</dbReference>
<feature type="transmembrane region" description="Helical" evidence="6">
    <location>
        <begin position="188"/>
        <end position="207"/>
    </location>
</feature>
<feature type="transmembrane region" description="Helical" evidence="6">
    <location>
        <begin position="311"/>
        <end position="330"/>
    </location>
</feature>
<keyword evidence="3 6" id="KW-0812">Transmembrane</keyword>
<keyword evidence="2" id="KW-0813">Transport</keyword>
<dbReference type="GO" id="GO:0005886">
    <property type="term" value="C:plasma membrane"/>
    <property type="evidence" value="ECO:0007669"/>
    <property type="project" value="TreeGrafter"/>
</dbReference>
<dbReference type="PANTHER" id="PTHR23502:SF132">
    <property type="entry name" value="POLYAMINE TRANSPORTER 2-RELATED"/>
    <property type="match status" value="1"/>
</dbReference>
<protein>
    <recommendedName>
        <fullName evidence="9">Major facilitator superfamily (MFS) profile domain-containing protein</fullName>
    </recommendedName>
</protein>
<evidence type="ECO:0008006" key="9">
    <source>
        <dbReference type="Google" id="ProtNLM"/>
    </source>
</evidence>
<dbReference type="PANTHER" id="PTHR23502">
    <property type="entry name" value="MAJOR FACILITATOR SUPERFAMILY"/>
    <property type="match status" value="1"/>
</dbReference>
<evidence type="ECO:0000313" key="8">
    <source>
        <dbReference type="Proteomes" id="UP000308199"/>
    </source>
</evidence>
<comment type="subcellular location">
    <subcellularLocation>
        <location evidence="1">Membrane</location>
        <topology evidence="1">Multi-pass membrane protein</topology>
    </subcellularLocation>
</comment>
<keyword evidence="4 6" id="KW-1133">Transmembrane helix</keyword>